<proteinExistence type="inferred from homology"/>
<evidence type="ECO:0000256" key="2">
    <source>
        <dbReference type="ARBA" id="ARBA00004141"/>
    </source>
</evidence>
<dbReference type="GO" id="GO:0016020">
    <property type="term" value="C:membrane"/>
    <property type="evidence" value="ECO:0007669"/>
    <property type="project" value="UniProtKB-SubCell"/>
</dbReference>
<dbReference type="GO" id="GO:0006508">
    <property type="term" value="P:proteolysis"/>
    <property type="evidence" value="ECO:0007669"/>
    <property type="project" value="UniProtKB-KW"/>
</dbReference>
<feature type="non-terminal residue" evidence="13">
    <location>
        <position position="1"/>
    </location>
</feature>
<keyword evidence="9" id="KW-0482">Metalloprotease</keyword>
<keyword evidence="8 11" id="KW-1133">Transmembrane helix</keyword>
<keyword evidence="7" id="KW-0862">Zinc</keyword>
<evidence type="ECO:0000259" key="12">
    <source>
        <dbReference type="PROSITE" id="PS50106"/>
    </source>
</evidence>
<feature type="domain" description="PDZ" evidence="12">
    <location>
        <begin position="258"/>
        <end position="323"/>
    </location>
</feature>
<organism evidence="13">
    <name type="scientific">Pyramimonas obovata</name>
    <dbReference type="NCBI Taxonomy" id="1411642"/>
    <lineage>
        <taxon>Eukaryota</taxon>
        <taxon>Viridiplantae</taxon>
        <taxon>Chlorophyta</taxon>
        <taxon>Pyramimonadophyceae</taxon>
        <taxon>Pyramimonadales</taxon>
        <taxon>Pyramimonadaceae</taxon>
        <taxon>Pyramimonas</taxon>
        <taxon>Pyramimonas incertae sedis</taxon>
    </lineage>
</organism>
<comment type="cofactor">
    <cofactor evidence="1">
        <name>Zn(2+)</name>
        <dbReference type="ChEBI" id="CHEBI:29105"/>
    </cofactor>
</comment>
<evidence type="ECO:0000256" key="7">
    <source>
        <dbReference type="ARBA" id="ARBA00022833"/>
    </source>
</evidence>
<dbReference type="InterPro" id="IPR008915">
    <property type="entry name" value="Peptidase_M50"/>
</dbReference>
<evidence type="ECO:0000256" key="3">
    <source>
        <dbReference type="ARBA" id="ARBA00009989"/>
    </source>
</evidence>
<dbReference type="PANTHER" id="PTHR42837">
    <property type="entry name" value="REGULATOR OF SIGMA-E PROTEASE RSEP"/>
    <property type="match status" value="1"/>
</dbReference>
<sequence>VEVGLDPYLLPRQLQLKGSEVAMTRTMALTSTNTRLLASVRCNGLQRHQPTPLASPLRSVRQANSTRPCVITAKRLVKVRAEANRVDPKRVVGERRLSVGCKDEGRIAAVENSKAAPQNEGAGATWWKLAYGMPLLAIPGLNLEGPGSVAEALLVLASIVCVHECGHFFAARLQNIYVTKFAIGFGPELLKYKGPEVEYSLRAFPLGGFVAFPDDDPDSPYDPEDPNLLRNRPIKDRAIVISAGVIANVIFAYTVLVGQVGLVGVGETTFKPGVLVPELLPVSAAAKGGVKTGDIILGVDGAPIEASSKSVQYLVDRIKDSPNVELMFRIARGEEQLDVAVIPDKASDGGGRIGVQLASNVDTVRRPASSVGEVFSIASYEFQRLGATVVGGLQQIIFNFAATKDQVSGPIAIVAVGAEVARNDIAGLFQFAAIVNINLAVVNVLPLPALDGGYLLLLLVEAARGGKKVPQDVEQAIMSSGFLLLLGLGVALILRDSINLLSG</sequence>
<accession>A0A7S0RH40</accession>
<dbReference type="AlphaFoldDB" id="A0A7S0RH40"/>
<keyword evidence="5 11" id="KW-0812">Transmembrane</keyword>
<dbReference type="Gene3D" id="2.30.42.10">
    <property type="match status" value="1"/>
</dbReference>
<name>A0A7S0RH40_9CHLO</name>
<gene>
    <name evidence="13" type="ORF">POBO1169_LOCUS13154</name>
</gene>
<keyword evidence="4" id="KW-0645">Protease</keyword>
<evidence type="ECO:0000256" key="4">
    <source>
        <dbReference type="ARBA" id="ARBA00022670"/>
    </source>
</evidence>
<dbReference type="Pfam" id="PF02163">
    <property type="entry name" value="Peptidase_M50"/>
    <property type="match status" value="1"/>
</dbReference>
<keyword evidence="6" id="KW-0378">Hydrolase</keyword>
<comment type="subcellular location">
    <subcellularLocation>
        <location evidence="2">Membrane</location>
        <topology evidence="2">Multi-pass membrane protein</topology>
    </subcellularLocation>
</comment>
<dbReference type="PANTHER" id="PTHR42837:SF2">
    <property type="entry name" value="MEMBRANE METALLOPROTEASE ARASP2, CHLOROPLASTIC-RELATED"/>
    <property type="match status" value="1"/>
</dbReference>
<evidence type="ECO:0000256" key="9">
    <source>
        <dbReference type="ARBA" id="ARBA00023049"/>
    </source>
</evidence>
<dbReference type="InterPro" id="IPR004387">
    <property type="entry name" value="Pept_M50_Zn"/>
</dbReference>
<dbReference type="InterPro" id="IPR001478">
    <property type="entry name" value="PDZ"/>
</dbReference>
<dbReference type="SMART" id="SM00228">
    <property type="entry name" value="PDZ"/>
    <property type="match status" value="1"/>
</dbReference>
<comment type="similarity">
    <text evidence="3">Belongs to the peptidase M50A family.</text>
</comment>
<evidence type="ECO:0000256" key="11">
    <source>
        <dbReference type="SAM" id="Phobius"/>
    </source>
</evidence>
<dbReference type="EMBL" id="HBFA01025915">
    <property type="protein sequence ID" value="CAD8676450.1"/>
    <property type="molecule type" value="Transcribed_RNA"/>
</dbReference>
<dbReference type="PROSITE" id="PS50106">
    <property type="entry name" value="PDZ"/>
    <property type="match status" value="1"/>
</dbReference>
<evidence type="ECO:0000256" key="10">
    <source>
        <dbReference type="ARBA" id="ARBA00023136"/>
    </source>
</evidence>
<evidence type="ECO:0000256" key="8">
    <source>
        <dbReference type="ARBA" id="ARBA00022989"/>
    </source>
</evidence>
<dbReference type="InterPro" id="IPR036034">
    <property type="entry name" value="PDZ_sf"/>
</dbReference>
<dbReference type="GO" id="GO:0004222">
    <property type="term" value="F:metalloendopeptidase activity"/>
    <property type="evidence" value="ECO:0007669"/>
    <property type="project" value="InterPro"/>
</dbReference>
<reference evidence="13" key="1">
    <citation type="submission" date="2021-01" db="EMBL/GenBank/DDBJ databases">
        <authorList>
            <person name="Corre E."/>
            <person name="Pelletier E."/>
            <person name="Niang G."/>
            <person name="Scheremetjew M."/>
            <person name="Finn R."/>
            <person name="Kale V."/>
            <person name="Holt S."/>
            <person name="Cochrane G."/>
            <person name="Meng A."/>
            <person name="Brown T."/>
            <person name="Cohen L."/>
        </authorList>
    </citation>
    <scope>NUCLEOTIDE SEQUENCE</scope>
    <source>
        <strain evidence="13">CCMP722</strain>
    </source>
</reference>
<evidence type="ECO:0000256" key="5">
    <source>
        <dbReference type="ARBA" id="ARBA00022692"/>
    </source>
</evidence>
<evidence type="ECO:0000313" key="13">
    <source>
        <dbReference type="EMBL" id="CAD8676450.1"/>
    </source>
</evidence>
<evidence type="ECO:0000256" key="1">
    <source>
        <dbReference type="ARBA" id="ARBA00001947"/>
    </source>
</evidence>
<dbReference type="CDD" id="cd06163">
    <property type="entry name" value="S2P-M50_PDZ_RseP-like"/>
    <property type="match status" value="1"/>
</dbReference>
<feature type="transmembrane region" description="Helical" evidence="11">
    <location>
        <begin position="476"/>
        <end position="494"/>
    </location>
</feature>
<feature type="transmembrane region" description="Helical" evidence="11">
    <location>
        <begin position="238"/>
        <end position="262"/>
    </location>
</feature>
<evidence type="ECO:0000256" key="6">
    <source>
        <dbReference type="ARBA" id="ARBA00022801"/>
    </source>
</evidence>
<protein>
    <recommendedName>
        <fullName evidence="12">PDZ domain-containing protein</fullName>
    </recommendedName>
</protein>
<dbReference type="SUPFAM" id="SSF50156">
    <property type="entry name" value="PDZ domain-like"/>
    <property type="match status" value="1"/>
</dbReference>
<keyword evidence="10 11" id="KW-0472">Membrane</keyword>